<feature type="domain" description="N-acetyltransferase" evidence="1">
    <location>
        <begin position="18"/>
        <end position="174"/>
    </location>
</feature>
<dbReference type="InterPro" id="IPR000182">
    <property type="entry name" value="GNAT_dom"/>
</dbReference>
<keyword evidence="2" id="KW-0808">Transferase</keyword>
<evidence type="ECO:0000259" key="1">
    <source>
        <dbReference type="PROSITE" id="PS51186"/>
    </source>
</evidence>
<dbReference type="Gene3D" id="3.40.630.30">
    <property type="match status" value="1"/>
</dbReference>
<organism evidence="2 3">
    <name type="scientific">Alteromonas aestuariivivens</name>
    <dbReference type="NCBI Taxonomy" id="1938339"/>
    <lineage>
        <taxon>Bacteria</taxon>
        <taxon>Pseudomonadati</taxon>
        <taxon>Pseudomonadota</taxon>
        <taxon>Gammaproteobacteria</taxon>
        <taxon>Alteromonadales</taxon>
        <taxon>Alteromonadaceae</taxon>
        <taxon>Alteromonas/Salinimonas group</taxon>
        <taxon>Alteromonas</taxon>
    </lineage>
</organism>
<sequence length="187" mass="21067">MIAVEPNKNGVIIRGYQVELIPLSSQHLGLLRKWRNSARVRLNMINSGQISEEQHQTWFDGLKSDPSQQHWVAYYKGIPFGATNLKAFAGKEIGSSAVLEPGLYVGHPKYQNNLIAFAPTLALYDYVFDLLKIRELQANVKSSNQAALNYNQKLGYKVVKRADLVTLSLLKTDYSNETKMIKGLLSR</sequence>
<dbReference type="AlphaFoldDB" id="A0A3D8M5W2"/>
<dbReference type="Proteomes" id="UP000256561">
    <property type="component" value="Unassembled WGS sequence"/>
</dbReference>
<dbReference type="OrthoDB" id="5358891at2"/>
<evidence type="ECO:0000313" key="2">
    <source>
        <dbReference type="EMBL" id="RDV25046.1"/>
    </source>
</evidence>
<proteinExistence type="predicted"/>
<dbReference type="PROSITE" id="PS51186">
    <property type="entry name" value="GNAT"/>
    <property type="match status" value="1"/>
</dbReference>
<dbReference type="RefSeq" id="WP_115593378.1">
    <property type="nucleotide sequence ID" value="NZ_QRHA01000007.1"/>
</dbReference>
<keyword evidence="3" id="KW-1185">Reference proteome</keyword>
<evidence type="ECO:0000313" key="3">
    <source>
        <dbReference type="Proteomes" id="UP000256561"/>
    </source>
</evidence>
<gene>
    <name evidence="2" type="ORF">DXV75_10470</name>
</gene>
<dbReference type="Pfam" id="PF13523">
    <property type="entry name" value="Acetyltransf_8"/>
    <property type="match status" value="1"/>
</dbReference>
<dbReference type="InterPro" id="IPR016181">
    <property type="entry name" value="Acyl_CoA_acyltransferase"/>
</dbReference>
<dbReference type="EMBL" id="QRHA01000007">
    <property type="protein sequence ID" value="RDV25046.1"/>
    <property type="molecule type" value="Genomic_DNA"/>
</dbReference>
<name>A0A3D8M5W2_9ALTE</name>
<dbReference type="SUPFAM" id="SSF55729">
    <property type="entry name" value="Acyl-CoA N-acyltransferases (Nat)"/>
    <property type="match status" value="1"/>
</dbReference>
<reference evidence="3" key="1">
    <citation type="submission" date="2018-08" db="EMBL/GenBank/DDBJ databases">
        <authorList>
            <person name="Zhang J."/>
            <person name="Du Z.-J."/>
        </authorList>
    </citation>
    <scope>NUCLEOTIDE SEQUENCE [LARGE SCALE GENOMIC DNA]</scope>
    <source>
        <strain evidence="3">KCTC 52655</strain>
    </source>
</reference>
<comment type="caution">
    <text evidence="2">The sequence shown here is derived from an EMBL/GenBank/DDBJ whole genome shotgun (WGS) entry which is preliminary data.</text>
</comment>
<dbReference type="GO" id="GO:0016747">
    <property type="term" value="F:acyltransferase activity, transferring groups other than amino-acyl groups"/>
    <property type="evidence" value="ECO:0007669"/>
    <property type="project" value="InterPro"/>
</dbReference>
<accession>A0A3D8M5W2</accession>
<protein>
    <submittedName>
        <fullName evidence="2">GNAT family N-acetyltransferase</fullName>
    </submittedName>
</protein>